<gene>
    <name evidence="1" type="ORF">LOY88_004555</name>
</gene>
<protein>
    <submittedName>
        <fullName evidence="1">Uncharacterized protein</fullName>
    </submittedName>
</protein>
<evidence type="ECO:0000313" key="1">
    <source>
        <dbReference type="EMBL" id="KAI2384603.1"/>
    </source>
</evidence>
<proteinExistence type="predicted"/>
<dbReference type="EMBL" id="JALBCA010000070">
    <property type="protein sequence ID" value="KAI2384603.1"/>
    <property type="molecule type" value="Genomic_DNA"/>
</dbReference>
<name>A0ACB8UU16_9EURO</name>
<accession>A0ACB8UU16</accession>
<reference evidence="1" key="1">
    <citation type="journal article" date="2022" name="bioRxiv">
        <title>Population genetic analysis of Ophidiomyces ophidiicola, the causative agent of snake fungal disease, indicates recent introductions to the USA.</title>
        <authorList>
            <person name="Ladner J.T."/>
            <person name="Palmer J.M."/>
            <person name="Ettinger C.L."/>
            <person name="Stajich J.E."/>
            <person name="Farrell T.M."/>
            <person name="Glorioso B.M."/>
            <person name="Lawson B."/>
            <person name="Price S.J."/>
            <person name="Stengle A.G."/>
            <person name="Grear D.A."/>
            <person name="Lorch J.M."/>
        </authorList>
    </citation>
    <scope>NUCLEOTIDE SEQUENCE</scope>
    <source>
        <strain evidence="1">NWHC 24266-5</strain>
    </source>
</reference>
<sequence length="254" mass="28680">MRIILVHYVVLSLIPCVLSAPISYIDTLVLAGEGHHIEDRLYPRRSRQQPAVFRDQLRRILTSAKAGRNLEVLTRASKSIPGDRWPYALSSLKSEVVAEYTISIDDKPGETIFPATRSIQDQKVFEHSTHQNTHPKTVLFRYLTLFSKSASGPEVMETYHLHRQPFSDRLASSSINPSYLPSAKEDVFSALAWVFGHPIWAWTTVSLLIFALFIISVITVEILTVLCNLVRFCFQKDGSRSIRLDGAEQKLASV</sequence>
<comment type="caution">
    <text evidence="1">The sequence shown here is derived from an EMBL/GenBank/DDBJ whole genome shotgun (WGS) entry which is preliminary data.</text>
</comment>
<organism evidence="1">
    <name type="scientific">Ophidiomyces ophidiicola</name>
    <dbReference type="NCBI Taxonomy" id="1387563"/>
    <lineage>
        <taxon>Eukaryota</taxon>
        <taxon>Fungi</taxon>
        <taxon>Dikarya</taxon>
        <taxon>Ascomycota</taxon>
        <taxon>Pezizomycotina</taxon>
        <taxon>Eurotiomycetes</taxon>
        <taxon>Eurotiomycetidae</taxon>
        <taxon>Onygenales</taxon>
        <taxon>Onygenaceae</taxon>
        <taxon>Ophidiomyces</taxon>
    </lineage>
</organism>